<dbReference type="KEGG" id="tim:GMBLW1_04710"/>
<dbReference type="EMBL" id="LR586016">
    <property type="protein sequence ID" value="VIP03489.1"/>
    <property type="molecule type" value="Genomic_DNA"/>
</dbReference>
<evidence type="ECO:0000313" key="7">
    <source>
        <dbReference type="EMBL" id="VIP03489.1"/>
    </source>
</evidence>
<proteinExistence type="inferred from homology"/>
<dbReference type="PANTHER" id="PTHR43284">
    <property type="entry name" value="ASPARAGINE SYNTHETASE (GLUTAMINE-HYDROLYZING)"/>
    <property type="match status" value="1"/>
</dbReference>
<dbReference type="AlphaFoldDB" id="A0A6C2YQQ4"/>
<dbReference type="EMBL" id="LR593887">
    <property type="protein sequence ID" value="VTS04347.1"/>
    <property type="molecule type" value="Genomic_DNA"/>
</dbReference>
<dbReference type="InterPro" id="IPR029055">
    <property type="entry name" value="Ntn_hydrolases_N"/>
</dbReference>
<evidence type="ECO:0000256" key="3">
    <source>
        <dbReference type="ARBA" id="ARBA00012737"/>
    </source>
</evidence>
<feature type="site" description="Important for beta-aspartyl-AMP intermediate formation" evidence="5">
    <location>
        <position position="313"/>
    </location>
</feature>
<evidence type="ECO:0000259" key="6">
    <source>
        <dbReference type="Pfam" id="PF00733"/>
    </source>
</evidence>
<dbReference type="GO" id="GO:0004066">
    <property type="term" value="F:asparagine synthase (glutamine-hydrolyzing) activity"/>
    <property type="evidence" value="ECO:0007669"/>
    <property type="project" value="UniProtKB-EC"/>
</dbReference>
<sequence length="548" mass="60326">MADLEFPTVQLEPGTLRTPALRSRIVPGIGIDAAPLQVDCDHCTIHGRPLVSQHDWQEVLSSGQLGAVTGAFAIVWRHKGETWLARDALGERTLYFHHAPDGVIAGSTIRDLLQSANVPRQLSIDAIATYLIDAYLPGRLTMIAGIEEVLPGELVRIPANGPIARTQIWEIPPEPREFSSESTQVLELRRSLDQAIRRCLPDDCSLPIAASLSGGLDSSLVLGLACRARPGEIASYSISFGTQYANELPFSSLMAAHCGSRHTIVEFTPESIADGIAPTMAALSDPIGDPLTVPNALLFRYVSATSSVMLNGEGGDPCFGGPKNLPMVLSELYGPPTIRHKIQSYFRSHLKCFDDLPAMLHSRIRDRYSQERLEASLLPHFENPRYQTLITRLQAMNIQLKGGHHILPKVDALSRMSGMLARSPLFDRDVVEMSFRIPAQGKLHGSVEKWRLKQAVSDVVPEAIRKRPKSGMLVPVEGWFQGPLLPIAKQWLLDGLAKRDIIDRTYLERLLSHQLGGPRPRHGVKIWLLVALEAWIQTHLGDGPISVV</sequence>
<dbReference type="CDD" id="cd01991">
    <property type="entry name" value="Asn_synthase_B_C"/>
    <property type="match status" value="1"/>
</dbReference>
<protein>
    <recommendedName>
        <fullName evidence="3">asparagine synthase (glutamine-hydrolyzing)</fullName>
        <ecNumber evidence="3">6.3.5.4</ecNumber>
    </recommendedName>
</protein>
<dbReference type="GO" id="GO:0006529">
    <property type="term" value="P:asparagine biosynthetic process"/>
    <property type="evidence" value="ECO:0007669"/>
    <property type="project" value="InterPro"/>
</dbReference>
<dbReference type="Proteomes" id="UP000464378">
    <property type="component" value="Chromosome"/>
</dbReference>
<dbReference type="Gene3D" id="3.60.20.10">
    <property type="entry name" value="Glutamine Phosphoribosylpyrophosphate, subunit 1, domain 1"/>
    <property type="match status" value="1"/>
</dbReference>
<evidence type="ECO:0000256" key="5">
    <source>
        <dbReference type="PIRSR" id="PIRSR001589-3"/>
    </source>
</evidence>
<comment type="catalytic activity">
    <reaction evidence="4">
        <text>L-aspartate + L-glutamine + ATP + H2O = L-asparagine + L-glutamate + AMP + diphosphate + H(+)</text>
        <dbReference type="Rhea" id="RHEA:12228"/>
        <dbReference type="ChEBI" id="CHEBI:15377"/>
        <dbReference type="ChEBI" id="CHEBI:15378"/>
        <dbReference type="ChEBI" id="CHEBI:29985"/>
        <dbReference type="ChEBI" id="CHEBI:29991"/>
        <dbReference type="ChEBI" id="CHEBI:30616"/>
        <dbReference type="ChEBI" id="CHEBI:33019"/>
        <dbReference type="ChEBI" id="CHEBI:58048"/>
        <dbReference type="ChEBI" id="CHEBI:58359"/>
        <dbReference type="ChEBI" id="CHEBI:456215"/>
        <dbReference type="EC" id="6.3.5.4"/>
    </reaction>
</comment>
<dbReference type="InterPro" id="IPR001962">
    <property type="entry name" value="Asn_synthase"/>
</dbReference>
<dbReference type="InParanoid" id="A0A6C2YQQ4"/>
<accession>A0A6C2YQQ4</accession>
<organism evidence="7">
    <name type="scientific">Tuwongella immobilis</name>
    <dbReference type="NCBI Taxonomy" id="692036"/>
    <lineage>
        <taxon>Bacteria</taxon>
        <taxon>Pseudomonadati</taxon>
        <taxon>Planctomycetota</taxon>
        <taxon>Planctomycetia</taxon>
        <taxon>Gemmatales</taxon>
        <taxon>Gemmataceae</taxon>
        <taxon>Tuwongella</taxon>
    </lineage>
</organism>
<dbReference type="PANTHER" id="PTHR43284:SF1">
    <property type="entry name" value="ASPARAGINE SYNTHETASE"/>
    <property type="match status" value="1"/>
</dbReference>
<keyword evidence="8" id="KW-1185">Reference proteome</keyword>
<name>A0A6C2YQQ4_9BACT</name>
<dbReference type="EC" id="6.3.5.4" evidence="3"/>
<comment type="pathway">
    <text evidence="1">Amino-acid biosynthesis; L-asparagine biosynthesis; L-asparagine from L-aspartate (L-Gln route): step 1/1.</text>
</comment>
<evidence type="ECO:0000256" key="1">
    <source>
        <dbReference type="ARBA" id="ARBA00005187"/>
    </source>
</evidence>
<reference evidence="7" key="1">
    <citation type="submission" date="2019-04" db="EMBL/GenBank/DDBJ databases">
        <authorList>
            <consortium name="Science for Life Laboratories"/>
        </authorList>
    </citation>
    <scope>NUCLEOTIDE SEQUENCE</scope>
    <source>
        <strain evidence="7">MBLW1</strain>
    </source>
</reference>
<dbReference type="SUPFAM" id="SSF56235">
    <property type="entry name" value="N-terminal nucleophile aminohydrolases (Ntn hydrolases)"/>
    <property type="match status" value="1"/>
</dbReference>
<evidence type="ECO:0000256" key="4">
    <source>
        <dbReference type="ARBA" id="ARBA00048741"/>
    </source>
</evidence>
<evidence type="ECO:0000313" key="8">
    <source>
        <dbReference type="Proteomes" id="UP000464378"/>
    </source>
</evidence>
<dbReference type="GO" id="GO:0005829">
    <property type="term" value="C:cytosol"/>
    <property type="evidence" value="ECO:0007669"/>
    <property type="project" value="TreeGrafter"/>
</dbReference>
<dbReference type="InterPro" id="IPR051786">
    <property type="entry name" value="ASN_synthetase/amidase"/>
</dbReference>
<dbReference type="Gene3D" id="3.40.50.620">
    <property type="entry name" value="HUPs"/>
    <property type="match status" value="1"/>
</dbReference>
<gene>
    <name evidence="7" type="ORF">GMBLW1_04710</name>
</gene>
<dbReference type="SUPFAM" id="SSF52402">
    <property type="entry name" value="Adenine nucleotide alpha hydrolases-like"/>
    <property type="match status" value="1"/>
</dbReference>
<dbReference type="InterPro" id="IPR006426">
    <property type="entry name" value="Asn_synth_AEB"/>
</dbReference>
<comment type="similarity">
    <text evidence="2">Belongs to the asparagine synthetase family.</text>
</comment>
<dbReference type="Pfam" id="PF00733">
    <property type="entry name" value="Asn_synthase"/>
    <property type="match status" value="1"/>
</dbReference>
<feature type="domain" description="Asparagine synthetase" evidence="6">
    <location>
        <begin position="187"/>
        <end position="537"/>
    </location>
</feature>
<dbReference type="PIRSF" id="PIRSF001589">
    <property type="entry name" value="Asn_synthetase_glu-h"/>
    <property type="match status" value="1"/>
</dbReference>
<evidence type="ECO:0000256" key="2">
    <source>
        <dbReference type="ARBA" id="ARBA00005752"/>
    </source>
</evidence>
<dbReference type="RefSeq" id="WP_162658591.1">
    <property type="nucleotide sequence ID" value="NZ_LR593887.1"/>
</dbReference>
<dbReference type="InterPro" id="IPR014729">
    <property type="entry name" value="Rossmann-like_a/b/a_fold"/>
</dbReference>